<organism evidence="2 3">
    <name type="scientific">Christensenella hongkongensis</name>
    <dbReference type="NCBI Taxonomy" id="270498"/>
    <lineage>
        <taxon>Bacteria</taxon>
        <taxon>Bacillati</taxon>
        <taxon>Bacillota</taxon>
        <taxon>Clostridia</taxon>
        <taxon>Christensenellales</taxon>
        <taxon>Christensenellaceae</taxon>
        <taxon>Christensenella</taxon>
    </lineage>
</organism>
<accession>A0A0M2NCA3</accession>
<dbReference type="AlphaFoldDB" id="A0A0M2NCA3"/>
<dbReference type="STRING" id="270498.CHK_2182"/>
<dbReference type="OrthoDB" id="9973565at2"/>
<evidence type="ECO:0000256" key="1">
    <source>
        <dbReference type="SAM" id="Phobius"/>
    </source>
</evidence>
<gene>
    <name evidence="2" type="ORF">CHK_2182</name>
</gene>
<keyword evidence="1" id="KW-0472">Membrane</keyword>
<keyword evidence="3" id="KW-1185">Reference proteome</keyword>
<evidence type="ECO:0000313" key="3">
    <source>
        <dbReference type="Proteomes" id="UP000034076"/>
    </source>
</evidence>
<keyword evidence="1" id="KW-1133">Transmembrane helix</keyword>
<evidence type="ECO:0000313" key="2">
    <source>
        <dbReference type="EMBL" id="KKI50119.1"/>
    </source>
</evidence>
<protein>
    <submittedName>
        <fullName evidence="2">Uncharacterized protein</fullName>
    </submittedName>
</protein>
<reference evidence="2 3" key="1">
    <citation type="submission" date="2015-04" db="EMBL/GenBank/DDBJ databases">
        <title>Draft genome sequence of bacteremic isolate Catabacter hongkongensis type strain HKU16T.</title>
        <authorList>
            <person name="Lau S.K."/>
            <person name="Teng J.L."/>
            <person name="Huang Y."/>
            <person name="Curreem S.O."/>
            <person name="Tsui S.K."/>
            <person name="Woo P.C."/>
        </authorList>
    </citation>
    <scope>NUCLEOTIDE SEQUENCE [LARGE SCALE GENOMIC DNA]</scope>
    <source>
        <strain evidence="2 3">HKU16</strain>
    </source>
</reference>
<dbReference type="EMBL" id="LAYJ01000112">
    <property type="protein sequence ID" value="KKI50119.1"/>
    <property type="molecule type" value="Genomic_DNA"/>
</dbReference>
<comment type="caution">
    <text evidence="2">The sequence shown here is derived from an EMBL/GenBank/DDBJ whole genome shotgun (WGS) entry which is preliminary data.</text>
</comment>
<sequence length="53" mass="6105">MKRIIFWFIIVMTVLITLCYTAVTRLSVGRRKKHDKPEDASPIMKEALAATIK</sequence>
<dbReference type="Proteomes" id="UP000034076">
    <property type="component" value="Unassembled WGS sequence"/>
</dbReference>
<feature type="transmembrane region" description="Helical" evidence="1">
    <location>
        <begin position="6"/>
        <end position="23"/>
    </location>
</feature>
<keyword evidence="1" id="KW-0812">Transmembrane</keyword>
<name>A0A0M2NCA3_9FIRM</name>
<dbReference type="RefSeq" id="WP_156415135.1">
    <property type="nucleotide sequence ID" value="NZ_JAXDTA010000063.1"/>
</dbReference>
<proteinExistence type="predicted"/>